<evidence type="ECO:0000313" key="6">
    <source>
        <dbReference type="EMBL" id="RUP25385.1"/>
    </source>
</evidence>
<feature type="transmembrane region" description="Helical" evidence="5">
    <location>
        <begin position="457"/>
        <end position="477"/>
    </location>
</feature>
<dbReference type="InterPro" id="IPR011701">
    <property type="entry name" value="MFS"/>
</dbReference>
<feature type="transmembrane region" description="Helical" evidence="5">
    <location>
        <begin position="102"/>
        <end position="125"/>
    </location>
</feature>
<feature type="transmembrane region" description="Helical" evidence="5">
    <location>
        <begin position="171"/>
        <end position="193"/>
    </location>
</feature>
<protein>
    <submittedName>
        <fullName evidence="6">Major facilitator superfamily domain-containing protein</fullName>
    </submittedName>
</protein>
<reference evidence="6 7" key="1">
    <citation type="journal article" date="2018" name="New Phytol.">
        <title>Phylogenomics of Endogonaceae and evolution of mycorrhizas within Mucoromycota.</title>
        <authorList>
            <person name="Chang Y."/>
            <person name="Desiro A."/>
            <person name="Na H."/>
            <person name="Sandor L."/>
            <person name="Lipzen A."/>
            <person name="Clum A."/>
            <person name="Barry K."/>
            <person name="Grigoriev I.V."/>
            <person name="Martin F.M."/>
            <person name="Stajich J.E."/>
            <person name="Smith M.E."/>
            <person name="Bonito G."/>
            <person name="Spatafora J.W."/>
        </authorList>
    </citation>
    <scope>NUCLEOTIDE SEQUENCE [LARGE SCALE GENOMIC DNA]</scope>
    <source>
        <strain evidence="6 7">GMNB39</strain>
    </source>
</reference>
<keyword evidence="7" id="KW-1185">Reference proteome</keyword>
<comment type="subcellular location">
    <subcellularLocation>
        <location evidence="1">Membrane</location>
        <topology evidence="1">Multi-pass membrane protein</topology>
    </subcellularLocation>
</comment>
<evidence type="ECO:0000256" key="4">
    <source>
        <dbReference type="ARBA" id="ARBA00023136"/>
    </source>
</evidence>
<gene>
    <name evidence="6" type="ORF">BC936DRAFT_138845</name>
</gene>
<dbReference type="GO" id="GO:0022857">
    <property type="term" value="F:transmembrane transporter activity"/>
    <property type="evidence" value="ECO:0007669"/>
    <property type="project" value="InterPro"/>
</dbReference>
<keyword evidence="3 5" id="KW-1133">Transmembrane helix</keyword>
<feature type="transmembrane region" description="Helical" evidence="5">
    <location>
        <begin position="272"/>
        <end position="297"/>
    </location>
</feature>
<feature type="transmembrane region" description="Helical" evidence="5">
    <location>
        <begin position="72"/>
        <end position="90"/>
    </location>
</feature>
<comment type="caution">
    <text evidence="6">The sequence shown here is derived from an EMBL/GenBank/DDBJ whole genome shotgun (WGS) entry which is preliminary data.</text>
</comment>
<feature type="transmembrane region" description="Helical" evidence="5">
    <location>
        <begin position="41"/>
        <end position="60"/>
    </location>
</feature>
<feature type="transmembrane region" description="Helical" evidence="5">
    <location>
        <begin position="347"/>
        <end position="368"/>
    </location>
</feature>
<feature type="transmembrane region" description="Helical" evidence="5">
    <location>
        <begin position="409"/>
        <end position="431"/>
    </location>
</feature>
<feature type="transmembrane region" description="Helical" evidence="5">
    <location>
        <begin position="137"/>
        <end position="159"/>
    </location>
</feature>
<feature type="transmembrane region" description="Helical" evidence="5">
    <location>
        <begin position="374"/>
        <end position="397"/>
    </location>
</feature>
<evidence type="ECO:0000256" key="5">
    <source>
        <dbReference type="SAM" id="Phobius"/>
    </source>
</evidence>
<name>A0A433BGH7_9FUNG</name>
<dbReference type="OrthoDB" id="410267at2759"/>
<evidence type="ECO:0000256" key="1">
    <source>
        <dbReference type="ARBA" id="ARBA00004141"/>
    </source>
</evidence>
<proteinExistence type="predicted"/>
<keyword evidence="4 5" id="KW-0472">Membrane</keyword>
<sequence>MKAPIVITLCCLNMVTAGTLYMFSLYGQQFSEKLHYTQTQTNFVAVAGNYGMYLSGPVWGWAVDVLGPQKGCLLAAIFMSIGYIAMALTYNQSLFSDSFGFMSIYFAVVGMGSTCSYMSTISTLAKTFTNNSRGVAFGVPIAIYGLSAFIWTTVGHFFFVSASGTLNIYPFLLFLAVATSAINLNSAIAFGNLTFSAEDQKGKAPEPDAVVVVAQAPSVSRAKPQTSRASTPTESTPLVIEDEIYVQEDLVVAQIYGDPDMSGFAFLKHSEVMAFILSFIFFSGPGLMIINSVGAIISSLYNITDDATSLASLQSTHVSIISIMSCTGRVGAGVVSDFLKHRHISRLWSYLAFGAVMFVGQCLGAVFVDRVERLPWLTVLVGLAYGGVFSVAPTITAEFWGTRRFASNWGWVSWAPAFGGLVCNLAFGAFYDEEGRRQRSSGGFSGCHGATCFRNPFIFTTCAVLAGLVITVALSFSRRRRKAAIKRERLAKLGILAADTSGRV</sequence>
<dbReference type="Pfam" id="PF07690">
    <property type="entry name" value="MFS_1"/>
    <property type="match status" value="1"/>
</dbReference>
<dbReference type="EMBL" id="RBNI01013822">
    <property type="protein sequence ID" value="RUP25385.1"/>
    <property type="molecule type" value="Genomic_DNA"/>
</dbReference>
<evidence type="ECO:0000256" key="2">
    <source>
        <dbReference type="ARBA" id="ARBA00022692"/>
    </source>
</evidence>
<dbReference type="AlphaFoldDB" id="A0A433BGH7"/>
<keyword evidence="2 5" id="KW-0812">Transmembrane</keyword>
<evidence type="ECO:0000256" key="3">
    <source>
        <dbReference type="ARBA" id="ARBA00022989"/>
    </source>
</evidence>
<accession>A0A433BGH7</accession>
<organism evidence="6 7">
    <name type="scientific">Jimgerdemannia flammicorona</name>
    <dbReference type="NCBI Taxonomy" id="994334"/>
    <lineage>
        <taxon>Eukaryota</taxon>
        <taxon>Fungi</taxon>
        <taxon>Fungi incertae sedis</taxon>
        <taxon>Mucoromycota</taxon>
        <taxon>Mucoromycotina</taxon>
        <taxon>Endogonomycetes</taxon>
        <taxon>Endogonales</taxon>
        <taxon>Endogonaceae</taxon>
        <taxon>Jimgerdemannia</taxon>
    </lineage>
</organism>
<evidence type="ECO:0000313" key="7">
    <source>
        <dbReference type="Proteomes" id="UP000268093"/>
    </source>
</evidence>
<dbReference type="Gene3D" id="1.20.1250.20">
    <property type="entry name" value="MFS general substrate transporter like domains"/>
    <property type="match status" value="2"/>
</dbReference>
<dbReference type="PANTHER" id="PTHR21576">
    <property type="entry name" value="UNCHARACTERIZED NODULIN-LIKE PROTEIN"/>
    <property type="match status" value="1"/>
</dbReference>
<dbReference type="Proteomes" id="UP000268093">
    <property type="component" value="Unassembled WGS sequence"/>
</dbReference>
<feature type="transmembrane region" description="Helical" evidence="5">
    <location>
        <begin position="317"/>
        <end position="335"/>
    </location>
</feature>
<dbReference type="SUPFAM" id="SSF103473">
    <property type="entry name" value="MFS general substrate transporter"/>
    <property type="match status" value="1"/>
</dbReference>
<dbReference type="GO" id="GO:0000329">
    <property type="term" value="C:fungal-type vacuole membrane"/>
    <property type="evidence" value="ECO:0007669"/>
    <property type="project" value="TreeGrafter"/>
</dbReference>
<dbReference type="PANTHER" id="PTHR21576:SF158">
    <property type="entry name" value="RIBOSOMAL RNA-PROCESSING PROTEIN 12-LIKE CONSERVED DOMAIN-CONTAINING PROTEIN"/>
    <property type="match status" value="1"/>
</dbReference>
<dbReference type="InterPro" id="IPR036259">
    <property type="entry name" value="MFS_trans_sf"/>
</dbReference>